<feature type="binding site" evidence="10">
    <location>
        <position position="189"/>
    </location>
    <ligand>
        <name>FMN</name>
        <dbReference type="ChEBI" id="CHEBI:58210"/>
    </ligand>
</feature>
<dbReference type="InterPro" id="IPR050074">
    <property type="entry name" value="DHO_dehydrogenase"/>
</dbReference>
<dbReference type="Pfam" id="PF01180">
    <property type="entry name" value="DHO_dh"/>
    <property type="match status" value="1"/>
</dbReference>
<evidence type="ECO:0000256" key="3">
    <source>
        <dbReference type="ARBA" id="ARBA00008008"/>
    </source>
</evidence>
<dbReference type="OrthoDB" id="36608at2157"/>
<dbReference type="NCBIfam" id="NF005574">
    <property type="entry name" value="PRK07259.1"/>
    <property type="match status" value="1"/>
</dbReference>
<evidence type="ECO:0000256" key="7">
    <source>
        <dbReference type="ARBA" id="ARBA00022643"/>
    </source>
</evidence>
<keyword evidence="13" id="KW-1185">Reference proteome</keyword>
<dbReference type="Proteomes" id="UP000826709">
    <property type="component" value="Chromosome"/>
</dbReference>
<keyword evidence="7 10" id="KW-0288">FMN</keyword>
<feature type="binding site" evidence="10">
    <location>
        <position position="163"/>
    </location>
    <ligand>
        <name>FMN</name>
        <dbReference type="ChEBI" id="CHEBI:58210"/>
    </ligand>
</feature>
<comment type="catalytic activity">
    <reaction evidence="10">
        <text>(S)-dihydroorotate + A = orotate + AH2</text>
        <dbReference type="Rhea" id="RHEA:18073"/>
        <dbReference type="ChEBI" id="CHEBI:13193"/>
        <dbReference type="ChEBI" id="CHEBI:17499"/>
        <dbReference type="ChEBI" id="CHEBI:30839"/>
        <dbReference type="ChEBI" id="CHEBI:30864"/>
    </reaction>
</comment>
<dbReference type="InterPro" id="IPR049622">
    <property type="entry name" value="Dihydroorotate_DH_I"/>
</dbReference>
<proteinExistence type="inferred from homology"/>
<keyword evidence="8 10" id="KW-0665">Pyrimidine biosynthesis</keyword>
<feature type="binding site" evidence="10">
    <location>
        <position position="126"/>
    </location>
    <ligand>
        <name>substrate</name>
    </ligand>
</feature>
<evidence type="ECO:0000256" key="9">
    <source>
        <dbReference type="ARBA" id="ARBA00023002"/>
    </source>
</evidence>
<feature type="binding site" evidence="10">
    <location>
        <begin position="263"/>
        <end position="264"/>
    </location>
    <ligand>
        <name>FMN</name>
        <dbReference type="ChEBI" id="CHEBI:58210"/>
    </ligand>
</feature>
<evidence type="ECO:0000256" key="6">
    <source>
        <dbReference type="ARBA" id="ARBA00022630"/>
    </source>
</evidence>
<evidence type="ECO:0000256" key="4">
    <source>
        <dbReference type="ARBA" id="ARBA00011669"/>
    </source>
</evidence>
<evidence type="ECO:0000256" key="10">
    <source>
        <dbReference type="HAMAP-Rule" id="MF_00224"/>
    </source>
</evidence>
<protein>
    <recommendedName>
        <fullName evidence="10">Dihydroorotate dehydrogenase</fullName>
        <shortName evidence="10">DHOD</shortName>
        <shortName evidence="10">DHODase</shortName>
        <shortName evidence="10">DHOdehase</shortName>
        <ecNumber evidence="10">1.3.-.-</ecNumber>
    </recommendedName>
</protein>
<dbReference type="SUPFAM" id="SSF51395">
    <property type="entry name" value="FMN-linked oxidoreductases"/>
    <property type="match status" value="1"/>
</dbReference>
<reference evidence="12" key="1">
    <citation type="journal article" date="2005" name="Int. J. Syst. Evol. Microbiol.">
        <title>Methanofollis formosanus sp. nov., isolated from a fish pond.</title>
        <authorList>
            <person name="Wu S.Y."/>
            <person name="Chen S.C."/>
            <person name="Lai M.C."/>
        </authorList>
    </citation>
    <scope>NUCLEOTIDE SEQUENCE</scope>
    <source>
        <strain evidence="12">ML15</strain>
    </source>
</reference>
<dbReference type="Gene3D" id="3.20.20.70">
    <property type="entry name" value="Aldolase class I"/>
    <property type="match status" value="1"/>
</dbReference>
<feature type="domain" description="Dihydroorotate dehydrogenase catalytic" evidence="11">
    <location>
        <begin position="10"/>
        <end position="281"/>
    </location>
</feature>
<feature type="binding site" evidence="10">
    <location>
        <begin position="241"/>
        <end position="242"/>
    </location>
    <ligand>
        <name>FMN</name>
        <dbReference type="ChEBI" id="CHEBI:58210"/>
    </ligand>
</feature>
<keyword evidence="5 10" id="KW-0963">Cytoplasm</keyword>
<dbReference type="NCBIfam" id="TIGR01037">
    <property type="entry name" value="pyrD_sub1_fam"/>
    <property type="match status" value="1"/>
</dbReference>
<dbReference type="FunFam" id="3.20.20.70:FF:000027">
    <property type="entry name" value="Dihydropyrimidine dehydrogenase [NADP(+)]"/>
    <property type="match status" value="1"/>
</dbReference>
<dbReference type="PANTHER" id="PTHR48109">
    <property type="entry name" value="DIHYDROOROTATE DEHYDROGENASE (QUINONE), MITOCHONDRIAL-RELATED"/>
    <property type="match status" value="1"/>
</dbReference>
<evidence type="ECO:0000256" key="1">
    <source>
        <dbReference type="ARBA" id="ARBA00004496"/>
    </source>
</evidence>
<evidence type="ECO:0000313" key="13">
    <source>
        <dbReference type="Proteomes" id="UP000826709"/>
    </source>
</evidence>
<dbReference type="InterPro" id="IPR005720">
    <property type="entry name" value="Dihydroorotate_DH_cat"/>
</dbReference>
<dbReference type="InterPro" id="IPR012135">
    <property type="entry name" value="Dihydroorotate_DH_1_2"/>
</dbReference>
<sequence>MISLQPGEITVGGVALHNHLLLAAGVLGTTGASLRRMLRLGAGGVVTKSIGPEPNPGHHGPCLVRTEGGLLNAMGLPNPSKEFVGEIEPLKDEPVVVSVYGKDPEDFKEVAGWFAGTGTARGFELNVSCPHAAGYGAAIGTDPEMVLECTRAVASHGLPVWVKLTPNVTDITTIGLAAEKGGASAIVAVNTVRGMRISTEMRRPVLGYRSGGLSGKAIFPIAVKCVWDLYEACSIPIVGCGGISTADDVVEMMMAGAQAVEVGSAVIDEVRVFEQIARGLYAADGVAAEEIVGVAHRV</sequence>
<evidence type="ECO:0000256" key="2">
    <source>
        <dbReference type="ARBA" id="ARBA00004725"/>
    </source>
</evidence>
<feature type="binding site" evidence="10">
    <location>
        <begin position="190"/>
        <end position="191"/>
    </location>
    <ligand>
        <name>substrate</name>
    </ligand>
</feature>
<comment type="subunit">
    <text evidence="4">Heterotetramer of 2 PyrK and 2 PyrD type B subunits.</text>
</comment>
<feature type="binding site" evidence="10">
    <location>
        <position position="126"/>
    </location>
    <ligand>
        <name>FMN</name>
        <dbReference type="ChEBI" id="CHEBI:58210"/>
    </ligand>
</feature>
<comment type="function">
    <text evidence="10">Catalyzes the conversion of dihydroorotate to orotate.</text>
</comment>
<feature type="binding site" evidence="10">
    <location>
        <begin position="48"/>
        <end position="49"/>
    </location>
    <ligand>
        <name>FMN</name>
        <dbReference type="ChEBI" id="CHEBI:58210"/>
    </ligand>
</feature>
<comment type="pathway">
    <text evidence="2 10">Pyrimidine metabolism; UMP biosynthesis via de novo pathway.</text>
</comment>
<dbReference type="PIRSF" id="PIRSF000164">
    <property type="entry name" value="DHO_oxidase"/>
    <property type="match status" value="1"/>
</dbReference>
<organism evidence="12 13">
    <name type="scientific">Methanofollis formosanus</name>
    <dbReference type="NCBI Taxonomy" id="299308"/>
    <lineage>
        <taxon>Archaea</taxon>
        <taxon>Methanobacteriati</taxon>
        <taxon>Methanobacteriota</taxon>
        <taxon>Stenosarchaea group</taxon>
        <taxon>Methanomicrobia</taxon>
        <taxon>Methanomicrobiales</taxon>
        <taxon>Methanomicrobiaceae</taxon>
        <taxon>Methanofollis</taxon>
    </lineage>
</organism>
<dbReference type="PROSITE" id="PS00912">
    <property type="entry name" value="DHODEHASE_2"/>
    <property type="match status" value="1"/>
</dbReference>
<dbReference type="InterPro" id="IPR013785">
    <property type="entry name" value="Aldolase_TIM"/>
</dbReference>
<feature type="binding site" evidence="10">
    <location>
        <position position="215"/>
    </location>
    <ligand>
        <name>FMN</name>
        <dbReference type="ChEBI" id="CHEBI:58210"/>
    </ligand>
</feature>
<reference evidence="12" key="2">
    <citation type="submission" date="2019-03" db="EMBL/GenBank/DDBJ databases">
        <authorList>
            <person name="Chen S.-C."/>
            <person name="Wu S.-Y."/>
            <person name="Lai M.-C."/>
        </authorList>
    </citation>
    <scope>NUCLEOTIDE SEQUENCE</scope>
    <source>
        <strain evidence="12">ML15</strain>
    </source>
</reference>
<dbReference type="EC" id="1.3.-.-" evidence="10"/>
<evidence type="ECO:0000256" key="8">
    <source>
        <dbReference type="ARBA" id="ARBA00022975"/>
    </source>
</evidence>
<dbReference type="InterPro" id="IPR001295">
    <property type="entry name" value="Dihydroorotate_DH_CS"/>
</dbReference>
<feature type="binding site" evidence="10">
    <location>
        <position position="48"/>
    </location>
    <ligand>
        <name>substrate</name>
    </ligand>
</feature>
<dbReference type="RefSeq" id="WP_220681353.1">
    <property type="nucleotide sequence ID" value="NZ_CP037968.1"/>
</dbReference>
<feature type="binding site" evidence="10">
    <location>
        <begin position="72"/>
        <end position="76"/>
    </location>
    <ligand>
        <name>substrate</name>
    </ligand>
</feature>
<evidence type="ECO:0000313" key="12">
    <source>
        <dbReference type="EMBL" id="QYZ80045.1"/>
    </source>
</evidence>
<keyword evidence="9 10" id="KW-0560">Oxidoreductase</keyword>
<name>A0A8G1A2U8_9EURY</name>
<dbReference type="KEGG" id="mfk:E2N92_11720"/>
<dbReference type="PANTHER" id="PTHR48109:SF1">
    <property type="entry name" value="DIHYDROOROTATE DEHYDROGENASE (FUMARATE)"/>
    <property type="match status" value="1"/>
</dbReference>
<comment type="subcellular location">
    <subcellularLocation>
        <location evidence="1 10">Cytoplasm</location>
    </subcellularLocation>
</comment>
<dbReference type="GO" id="GO:0005737">
    <property type="term" value="C:cytoplasm"/>
    <property type="evidence" value="ECO:0007669"/>
    <property type="project" value="UniProtKB-SubCell"/>
</dbReference>
<dbReference type="InterPro" id="IPR033888">
    <property type="entry name" value="DHOD_1B"/>
</dbReference>
<feature type="active site" description="Nucleophile" evidence="10">
    <location>
        <position position="129"/>
    </location>
</feature>
<comment type="cofactor">
    <cofactor evidence="10">
        <name>FMN</name>
        <dbReference type="ChEBI" id="CHEBI:58210"/>
    </cofactor>
    <text evidence="10">Binds 1 FMN per subunit.</text>
</comment>
<dbReference type="AlphaFoldDB" id="A0A8G1A2U8"/>
<comment type="caution">
    <text evidence="10">Lacks conserved residue(s) required for the propagation of feature annotation.</text>
</comment>
<dbReference type="GO" id="GO:0006207">
    <property type="term" value="P:'de novo' pyrimidine nucleobase biosynthetic process"/>
    <property type="evidence" value="ECO:0007669"/>
    <property type="project" value="InterPro"/>
</dbReference>
<dbReference type="GO" id="GO:0004152">
    <property type="term" value="F:dihydroorotate dehydrogenase activity"/>
    <property type="evidence" value="ECO:0007669"/>
    <property type="project" value="UniProtKB-UniRule"/>
</dbReference>
<evidence type="ECO:0000256" key="5">
    <source>
        <dbReference type="ARBA" id="ARBA00022490"/>
    </source>
</evidence>
<dbReference type="CDD" id="cd04740">
    <property type="entry name" value="DHOD_1B_like"/>
    <property type="match status" value="1"/>
</dbReference>
<evidence type="ECO:0000259" key="11">
    <source>
        <dbReference type="Pfam" id="PF01180"/>
    </source>
</evidence>
<gene>
    <name evidence="10" type="primary">pyrD</name>
    <name evidence="12" type="ORF">E2N92_11720</name>
</gene>
<dbReference type="HAMAP" id="MF_00224">
    <property type="entry name" value="DHO_dh_type1"/>
    <property type="match status" value="1"/>
</dbReference>
<dbReference type="InterPro" id="IPR024920">
    <property type="entry name" value="Dihydroorotate_DH_1"/>
</dbReference>
<accession>A0A8G1A2U8</accession>
<dbReference type="GO" id="GO:0044205">
    <property type="term" value="P:'de novo' UMP biosynthetic process"/>
    <property type="evidence" value="ECO:0007669"/>
    <property type="project" value="UniProtKB-UniRule"/>
</dbReference>
<comment type="similarity">
    <text evidence="3 10">Belongs to the dihydroorotate dehydrogenase family. Type 1 subfamily.</text>
</comment>
<dbReference type="UniPathway" id="UPA00070"/>
<dbReference type="EMBL" id="CP037968">
    <property type="protein sequence ID" value="QYZ80045.1"/>
    <property type="molecule type" value="Genomic_DNA"/>
</dbReference>
<keyword evidence="6 10" id="KW-0285">Flavoprotein</keyword>